<comment type="caution">
    <text evidence="1">The sequence shown here is derived from an EMBL/GenBank/DDBJ whole genome shotgun (WGS) entry which is preliminary data.</text>
</comment>
<evidence type="ECO:0000313" key="2">
    <source>
        <dbReference type="Proteomes" id="UP001281147"/>
    </source>
</evidence>
<dbReference type="Proteomes" id="UP001281147">
    <property type="component" value="Unassembled WGS sequence"/>
</dbReference>
<gene>
    <name evidence="1" type="ORF">LTR37_009835</name>
</gene>
<accession>A0ACC3N7F6</accession>
<organism evidence="1 2">
    <name type="scientific">Vermiconidia calcicola</name>
    <dbReference type="NCBI Taxonomy" id="1690605"/>
    <lineage>
        <taxon>Eukaryota</taxon>
        <taxon>Fungi</taxon>
        <taxon>Dikarya</taxon>
        <taxon>Ascomycota</taxon>
        <taxon>Pezizomycotina</taxon>
        <taxon>Dothideomycetes</taxon>
        <taxon>Dothideomycetidae</taxon>
        <taxon>Mycosphaerellales</taxon>
        <taxon>Extremaceae</taxon>
        <taxon>Vermiconidia</taxon>
    </lineage>
</organism>
<protein>
    <submittedName>
        <fullName evidence="1">Uncharacterized protein</fullName>
    </submittedName>
</protein>
<sequence>MELPIFWWFSTCSVCGIFFTAPRPGLQTFNRTCARISAREYSLEYSSVFAFSRHTRDLEAVGKLQVEQAHDSLKRPNARPLPFRFEDQTHINLAEETRGHILALPPELRLRIYEYLYPQDEGYYHCRLLDIRGREIARLGPIICDAHLQGVFPTELSDSNASMAGSTGANPHCVGRISPLFKTCKTLYFEAMPLVYGATVFNLFLYGTHQWANVRNHLKPLGPIGRWSTIKRIQHLEVRLIGDNGLSETVDTNLKMFATQLREQRTPLRNCFAFIHIPDTDLHPSHSRPSDPRLSRSRAIPGEVLQARYETISTPSISEALLFNKILEWPASKTYVSEAGNWW</sequence>
<dbReference type="EMBL" id="JAUTXU010000078">
    <property type="protein sequence ID" value="KAK3711241.1"/>
    <property type="molecule type" value="Genomic_DNA"/>
</dbReference>
<evidence type="ECO:0000313" key="1">
    <source>
        <dbReference type="EMBL" id="KAK3711241.1"/>
    </source>
</evidence>
<keyword evidence="2" id="KW-1185">Reference proteome</keyword>
<proteinExistence type="predicted"/>
<name>A0ACC3N7F6_9PEZI</name>
<reference evidence="1" key="1">
    <citation type="submission" date="2023-07" db="EMBL/GenBank/DDBJ databases">
        <title>Black Yeasts Isolated from many extreme environments.</title>
        <authorList>
            <person name="Coleine C."/>
            <person name="Stajich J.E."/>
            <person name="Selbmann L."/>
        </authorList>
    </citation>
    <scope>NUCLEOTIDE SEQUENCE</scope>
    <source>
        <strain evidence="1">CCFEE 5714</strain>
    </source>
</reference>